<dbReference type="PANTHER" id="PTHR31941">
    <property type="entry name" value="CYTOSKELETAL SIGNALING PROTEIN SLM1"/>
    <property type="match status" value="1"/>
</dbReference>
<evidence type="ECO:0000313" key="5">
    <source>
        <dbReference type="Proteomes" id="UP000002058"/>
    </source>
</evidence>
<feature type="compositionally biased region" description="Polar residues" evidence="2">
    <location>
        <begin position="754"/>
        <end position="787"/>
    </location>
</feature>
<feature type="compositionally biased region" description="Basic and acidic residues" evidence="2">
    <location>
        <begin position="657"/>
        <end position="666"/>
    </location>
</feature>
<evidence type="ECO:0000313" key="4">
    <source>
        <dbReference type="EMBL" id="EEP80639.1"/>
    </source>
</evidence>
<feature type="domain" description="PH" evidence="3">
    <location>
        <begin position="433"/>
        <end position="538"/>
    </location>
</feature>
<dbReference type="InterPro" id="IPR011993">
    <property type="entry name" value="PH-like_dom_sf"/>
</dbReference>
<name>C4JSP2_UNCRE</name>
<feature type="region of interest" description="Disordered" evidence="2">
    <location>
        <begin position="581"/>
        <end position="676"/>
    </location>
</feature>
<dbReference type="EMBL" id="CH476617">
    <property type="protein sequence ID" value="EEP80639.1"/>
    <property type="molecule type" value="Genomic_DNA"/>
</dbReference>
<dbReference type="VEuPathDB" id="FungiDB:UREG_05481"/>
<feature type="compositionally biased region" description="Polar residues" evidence="2">
    <location>
        <begin position="19"/>
        <end position="48"/>
    </location>
</feature>
<dbReference type="Gene3D" id="2.30.29.30">
    <property type="entry name" value="Pleckstrin-homology domain (PH domain)/Phosphotyrosine-binding domain (PTB)"/>
    <property type="match status" value="1"/>
</dbReference>
<protein>
    <recommendedName>
        <fullName evidence="3">PH domain-containing protein</fullName>
    </recommendedName>
</protein>
<dbReference type="eggNOG" id="ENOG502QRAF">
    <property type="taxonomic scope" value="Eukaryota"/>
</dbReference>
<dbReference type="PROSITE" id="PS50003">
    <property type="entry name" value="PH_DOMAIN"/>
    <property type="match status" value="1"/>
</dbReference>
<dbReference type="AlphaFoldDB" id="C4JSP2"/>
<feature type="region of interest" description="Disordered" evidence="2">
    <location>
        <begin position="733"/>
        <end position="842"/>
    </location>
</feature>
<feature type="compositionally biased region" description="Basic and acidic residues" evidence="2">
    <location>
        <begin position="805"/>
        <end position="814"/>
    </location>
</feature>
<dbReference type="InterPro" id="IPR001849">
    <property type="entry name" value="PH_domain"/>
</dbReference>
<dbReference type="Pfam" id="PF20399">
    <property type="entry name" value="PH_20"/>
    <property type="match status" value="1"/>
</dbReference>
<dbReference type="CDD" id="cd13311">
    <property type="entry name" value="PH_Slm1"/>
    <property type="match status" value="1"/>
</dbReference>
<dbReference type="STRING" id="336963.C4JSP2"/>
<dbReference type="SMART" id="SM00233">
    <property type="entry name" value="PH"/>
    <property type="match status" value="1"/>
</dbReference>
<dbReference type="RefSeq" id="XP_002584792.1">
    <property type="nucleotide sequence ID" value="XM_002584746.1"/>
</dbReference>
<gene>
    <name evidence="4" type="ORF">UREG_05481</name>
</gene>
<dbReference type="KEGG" id="ure:UREG_05481"/>
<dbReference type="SUPFAM" id="SSF50729">
    <property type="entry name" value="PH domain-like"/>
    <property type="match status" value="1"/>
</dbReference>
<evidence type="ECO:0000256" key="2">
    <source>
        <dbReference type="SAM" id="MobiDB-lite"/>
    </source>
</evidence>
<feature type="compositionally biased region" description="Basic and acidic residues" evidence="2">
    <location>
        <begin position="628"/>
        <end position="643"/>
    </location>
</feature>
<dbReference type="Pfam" id="PF20400">
    <property type="entry name" value="BAR_4"/>
    <property type="match status" value="1"/>
</dbReference>
<feature type="compositionally biased region" description="Polar residues" evidence="2">
    <location>
        <begin position="667"/>
        <end position="676"/>
    </location>
</feature>
<keyword evidence="5" id="KW-1185">Reference proteome</keyword>
<dbReference type="GeneID" id="8443388"/>
<dbReference type="InterPro" id="IPR043453">
    <property type="entry name" value="Slm1_PH"/>
</dbReference>
<dbReference type="InterPro" id="IPR046868">
    <property type="entry name" value="BAR_4"/>
</dbReference>
<keyword evidence="1" id="KW-0597">Phosphoprotein</keyword>
<evidence type="ECO:0000259" key="3">
    <source>
        <dbReference type="PROSITE" id="PS50003"/>
    </source>
</evidence>
<dbReference type="Proteomes" id="UP000002058">
    <property type="component" value="Unassembled WGS sequence"/>
</dbReference>
<dbReference type="PANTHER" id="PTHR31941:SF16">
    <property type="entry name" value="PHOSPHATIDYLINOSITOL 4,5-BISPHOSPHATE-BINDING PROTEIN SLM1-RELATED"/>
    <property type="match status" value="1"/>
</dbReference>
<reference evidence="5" key="1">
    <citation type="journal article" date="2009" name="Genome Res.">
        <title>Comparative genomic analyses of the human fungal pathogens Coccidioides and their relatives.</title>
        <authorList>
            <person name="Sharpton T.J."/>
            <person name="Stajich J.E."/>
            <person name="Rounsley S.D."/>
            <person name="Gardner M.J."/>
            <person name="Wortman J.R."/>
            <person name="Jordar V.S."/>
            <person name="Maiti R."/>
            <person name="Kodira C.D."/>
            <person name="Neafsey D.E."/>
            <person name="Zeng Q."/>
            <person name="Hung C.-Y."/>
            <person name="McMahan C."/>
            <person name="Muszewska A."/>
            <person name="Grynberg M."/>
            <person name="Mandel M.A."/>
            <person name="Kellner E.M."/>
            <person name="Barker B.M."/>
            <person name="Galgiani J.N."/>
            <person name="Orbach M.J."/>
            <person name="Kirkland T.N."/>
            <person name="Cole G.T."/>
            <person name="Henn M.R."/>
            <person name="Birren B.W."/>
            <person name="Taylor J.W."/>
        </authorList>
    </citation>
    <scope>NUCLEOTIDE SEQUENCE [LARGE SCALE GENOMIC DNA]</scope>
    <source>
        <strain evidence="5">UAMH 1704</strain>
    </source>
</reference>
<organism evidence="4 5">
    <name type="scientific">Uncinocarpus reesii (strain UAMH 1704)</name>
    <dbReference type="NCBI Taxonomy" id="336963"/>
    <lineage>
        <taxon>Eukaryota</taxon>
        <taxon>Fungi</taxon>
        <taxon>Dikarya</taxon>
        <taxon>Ascomycota</taxon>
        <taxon>Pezizomycotina</taxon>
        <taxon>Eurotiomycetes</taxon>
        <taxon>Eurotiomycetidae</taxon>
        <taxon>Onygenales</taxon>
        <taxon>Onygenaceae</taxon>
        <taxon>Uncinocarpus</taxon>
    </lineage>
</organism>
<dbReference type="HOGENOM" id="CLU_006465_1_0_1"/>
<feature type="region of interest" description="Disordered" evidence="2">
    <location>
        <begin position="689"/>
        <end position="720"/>
    </location>
</feature>
<dbReference type="InterPro" id="IPR046869">
    <property type="entry name" value="SLM1/RGC1-like_PH"/>
</dbReference>
<feature type="compositionally biased region" description="Polar residues" evidence="2">
    <location>
        <begin position="93"/>
        <end position="109"/>
    </location>
</feature>
<dbReference type="InParanoid" id="C4JSP2"/>
<feature type="compositionally biased region" description="Polar residues" evidence="2">
    <location>
        <begin position="707"/>
        <end position="717"/>
    </location>
</feature>
<proteinExistence type="predicted"/>
<accession>C4JSP2</accession>
<dbReference type="OMA" id="MSWYEDI"/>
<feature type="region of interest" description="Disordered" evidence="2">
    <location>
        <begin position="79"/>
        <end position="140"/>
    </location>
</feature>
<feature type="compositionally biased region" description="Basic residues" evidence="2">
    <location>
        <begin position="110"/>
        <end position="132"/>
    </location>
</feature>
<evidence type="ECO:0000256" key="1">
    <source>
        <dbReference type="ARBA" id="ARBA00022553"/>
    </source>
</evidence>
<dbReference type="OrthoDB" id="5598057at2759"/>
<feature type="region of interest" description="Disordered" evidence="2">
    <location>
        <begin position="1"/>
        <end position="48"/>
    </location>
</feature>
<sequence>MTTVSRPRTPSHEIYPSAPNISQSSHPIRSHGSASGSRPESFAATNSIQPTDFQVRFGAGETPVPQQSRFHEDLSHRGFSILDGNIPGDAARSESQVSLSQQTLPSRSGTLKKKASLSKKGSLRRGGSKRSSRAGSVRSLKLGEKEKYSAGEDEMNSAFYIPIPTKGTPTEILANRFQAWRKVLKDLIGVFRDVQRSYETRAKILVSTSNAMNNISMPTTFLQSGGIAEATNILKTYHKQALIECNKAKDVETEIIVQLNSLRNDLQQKIKEIKSLSGDFKNSVDKEMEGTRKAVRHLHEALGLVDTDPAATSGKGDPFIIKLGVDKQLEKQLLEENYLHRAYLNLESSGRELESIVVGEIQKAYSAYASILKRDADSAYEAIERLREGPISMPKDLEWKAFVSHNDQLIDSGVPLRNIRNITYPGSDHPAAAEVRAGMLERKSKYLKSYTPGWYVLSPTHLHEFKSADRIRSQNPVMSLYLPEQKLGSHSQPDSSSHKFMLKGRQTGSMHRGHAWVFRAESHDTMLAWYEDIKNLTEKTGEARNAFVRKHVRSVSGISYRGSSISSDGVLDEDEADQTPYSAEHMLPPRGPSLDEPRWRSPSGGRFPSEVQLNRTSEAPNSPSSEASSREEPVADSSFREPGIHFAGRQPQRHQHPHEPEPHDGLHSNSIRSTQPKRPARIYDEWMTADRPAPPQTPTHDHINANRIYSPSPQPHRNGTRVRSIALSTGAPILIPDDISNKPTPRPSEPDASLLSTQPTNTDTRTNPSLTTATSLGMLGSDTSTGHTPALPNGAGALDPPIADTKADDTETSMRQRMLSAAHRTSTVSDLKVPGQYPMASS</sequence>
<feature type="compositionally biased region" description="Low complexity" evidence="2">
    <location>
        <begin position="617"/>
        <end position="627"/>
    </location>
</feature>